<dbReference type="SUPFAM" id="SSF109709">
    <property type="entry name" value="KorB DNA-binding domain-like"/>
    <property type="match status" value="1"/>
</dbReference>
<dbReference type="AlphaFoldDB" id="A0A501XNR9"/>
<organism evidence="1 2">
    <name type="scientific">Sandaracinobacter neustonicus</name>
    <dbReference type="NCBI Taxonomy" id="1715348"/>
    <lineage>
        <taxon>Bacteria</taxon>
        <taxon>Pseudomonadati</taxon>
        <taxon>Pseudomonadota</taxon>
        <taxon>Alphaproteobacteria</taxon>
        <taxon>Sphingomonadales</taxon>
        <taxon>Sphingosinicellaceae</taxon>
        <taxon>Sandaracinobacter</taxon>
    </lineage>
</organism>
<evidence type="ECO:0000313" key="1">
    <source>
        <dbReference type="EMBL" id="TPE61797.1"/>
    </source>
</evidence>
<dbReference type="Proteomes" id="UP000319897">
    <property type="component" value="Unassembled WGS sequence"/>
</dbReference>
<dbReference type="RefSeq" id="WP_140927856.1">
    <property type="nucleotide sequence ID" value="NZ_VFSU01000021.1"/>
</dbReference>
<evidence type="ECO:0000313" key="2">
    <source>
        <dbReference type="Proteomes" id="UP000319897"/>
    </source>
</evidence>
<keyword evidence="2" id="KW-1185">Reference proteome</keyword>
<comment type="caution">
    <text evidence="1">The sequence shown here is derived from an EMBL/GenBank/DDBJ whole genome shotgun (WGS) entry which is preliminary data.</text>
</comment>
<reference evidence="1 2" key="1">
    <citation type="submission" date="2019-06" db="EMBL/GenBank/DDBJ databases">
        <authorList>
            <person name="Lee I."/>
            <person name="Jang G.I."/>
            <person name="Hwang C.Y."/>
        </authorList>
    </citation>
    <scope>NUCLEOTIDE SEQUENCE [LARGE SCALE GENOMIC DNA]</scope>
    <source>
        <strain evidence="1 2">PAMC 28131</strain>
    </source>
</reference>
<dbReference type="EMBL" id="VFSU01000021">
    <property type="protein sequence ID" value="TPE61797.1"/>
    <property type="molecule type" value="Genomic_DNA"/>
</dbReference>
<proteinExistence type="predicted"/>
<dbReference type="OrthoDB" id="7277848at2"/>
<protein>
    <submittedName>
        <fullName evidence="1">Uncharacterized protein</fullName>
    </submittedName>
</protein>
<sequence length="305" mass="33142">MFFGFQAQLNDNMQGAQLGPTAKDPSLLAGKVVDEQGRPLVATHASKGKVRYRYYVSRHLQHGLAKGDGNKRLDGLRIPARELEQVVLQAIVGQLKDPIAIARQLGASTADPKHLASIVSRSEALLAKLDGKRGLAVQAVLGRIVRRVAVREDAVELTFEPTTLGKELGLPADTVTSDAMHITIPARIRRSGLAVRFILDNGQRAAPGLVDAKFLAAIALGHSWWQRLTADTNLTVTDLARVEGLSPPYLDRILRLTFLAPDIVEALLDGTAPADLNLESTKDLKRIAPSWSDQRRLMGVVAQRV</sequence>
<accession>A0A501XNR9</accession>
<gene>
    <name evidence="1" type="ORF">FJQ54_07830</name>
</gene>
<name>A0A501XNR9_9SPHN</name>